<feature type="compositionally biased region" description="Low complexity" evidence="2">
    <location>
        <begin position="501"/>
        <end position="512"/>
    </location>
</feature>
<accession>A0ABW5GKE6</accession>
<feature type="compositionally biased region" description="Pro residues" evidence="2">
    <location>
        <begin position="513"/>
        <end position="523"/>
    </location>
</feature>
<dbReference type="Proteomes" id="UP001597419">
    <property type="component" value="Unassembled WGS sequence"/>
</dbReference>
<dbReference type="InterPro" id="IPR036188">
    <property type="entry name" value="FAD/NAD-bd_sf"/>
</dbReference>
<feature type="domain" description="FAD dependent oxidoreductase" evidence="3">
    <location>
        <begin position="8"/>
        <end position="368"/>
    </location>
</feature>
<feature type="region of interest" description="Disordered" evidence="2">
    <location>
        <begin position="479"/>
        <end position="523"/>
    </location>
</feature>
<evidence type="ECO:0000259" key="3">
    <source>
        <dbReference type="Pfam" id="PF01266"/>
    </source>
</evidence>
<dbReference type="Gene3D" id="3.50.50.60">
    <property type="entry name" value="FAD/NAD(P)-binding domain"/>
    <property type="match status" value="1"/>
</dbReference>
<proteinExistence type="predicted"/>
<evidence type="ECO:0000313" key="5">
    <source>
        <dbReference type="Proteomes" id="UP001597419"/>
    </source>
</evidence>
<sequence>MNAGPAADVAVIGTGIVGMAVAYRLLRRGHTVTVIGPRPGPAAAGQATSAAGAMLSPFSEVDATQPEQRVALEVEHRLRALARYPAWLEEITATTGIPMPLVPGTWVVATEDERESVAAIARAAHAAGHTAETAAGTHIDGLQPEVPPAVALWLPSEPAIDIARLLTALGAAITRHRRARWVASDAVQVSTGAAPVRIRCTDGSTAESDRVVLAAGTGIPALLGPRATELGVPPVLAGRGVSLLLNAPLSIPYTIRTPNLAFACGSHLVPRGDGTLYLGATNRLTLTPAKGPAATLDEIAVLIDDGTRRLEQRLSAAALHRVQLGHRPYTLDHLPLIGPTRDPAVLVATATYRCGVLLAPLLADLIADVIDTPAALDLHPYRAGRPIATPSATDLFDTAAARGLAQHLLGTTVPSNAASHRQLTALLGHVVPALVQAHGPTSDAVARLFSRAPVVETFPALLALLERLEHPCPAPLPIPRPRSCTPQPSSATAPSAVTTGSANSASTPSTSSPSPPPSNSAPA</sequence>
<evidence type="ECO:0000313" key="4">
    <source>
        <dbReference type="EMBL" id="MFD2461331.1"/>
    </source>
</evidence>
<gene>
    <name evidence="4" type="ORF">ACFSYJ_22195</name>
</gene>
<keyword evidence="5" id="KW-1185">Reference proteome</keyword>
<dbReference type="SUPFAM" id="SSF51971">
    <property type="entry name" value="Nucleotide-binding domain"/>
    <property type="match status" value="1"/>
</dbReference>
<organism evidence="4 5">
    <name type="scientific">Amycolatopsis samaneae</name>
    <dbReference type="NCBI Taxonomy" id="664691"/>
    <lineage>
        <taxon>Bacteria</taxon>
        <taxon>Bacillati</taxon>
        <taxon>Actinomycetota</taxon>
        <taxon>Actinomycetes</taxon>
        <taxon>Pseudonocardiales</taxon>
        <taxon>Pseudonocardiaceae</taxon>
        <taxon>Amycolatopsis</taxon>
    </lineage>
</organism>
<dbReference type="EMBL" id="JBHUKU010000012">
    <property type="protein sequence ID" value="MFD2461331.1"/>
    <property type="molecule type" value="Genomic_DNA"/>
</dbReference>
<dbReference type="EC" id="1.-.-.-" evidence="4"/>
<dbReference type="InterPro" id="IPR006076">
    <property type="entry name" value="FAD-dep_OxRdtase"/>
</dbReference>
<protein>
    <submittedName>
        <fullName evidence="4">NAD(P)/FAD-dependent oxidoreductase</fullName>
        <ecNumber evidence="4">1.-.-.-</ecNumber>
    </submittedName>
</protein>
<dbReference type="RefSeq" id="WP_345408771.1">
    <property type="nucleotide sequence ID" value="NZ_BAABHG010000031.1"/>
</dbReference>
<comment type="caution">
    <text evidence="4">The sequence shown here is derived from an EMBL/GenBank/DDBJ whole genome shotgun (WGS) entry which is preliminary data.</text>
</comment>
<dbReference type="GO" id="GO:0016491">
    <property type="term" value="F:oxidoreductase activity"/>
    <property type="evidence" value="ECO:0007669"/>
    <property type="project" value="UniProtKB-KW"/>
</dbReference>
<evidence type="ECO:0000256" key="2">
    <source>
        <dbReference type="SAM" id="MobiDB-lite"/>
    </source>
</evidence>
<dbReference type="Gene3D" id="3.30.9.10">
    <property type="entry name" value="D-Amino Acid Oxidase, subunit A, domain 2"/>
    <property type="match status" value="1"/>
</dbReference>
<dbReference type="PANTHER" id="PTHR13847">
    <property type="entry name" value="SARCOSINE DEHYDROGENASE-RELATED"/>
    <property type="match status" value="1"/>
</dbReference>
<feature type="compositionally biased region" description="Polar residues" evidence="2">
    <location>
        <begin position="484"/>
        <end position="500"/>
    </location>
</feature>
<reference evidence="5" key="1">
    <citation type="journal article" date="2019" name="Int. J. Syst. Evol. Microbiol.">
        <title>The Global Catalogue of Microorganisms (GCM) 10K type strain sequencing project: providing services to taxonomists for standard genome sequencing and annotation.</title>
        <authorList>
            <consortium name="The Broad Institute Genomics Platform"/>
            <consortium name="The Broad Institute Genome Sequencing Center for Infectious Disease"/>
            <person name="Wu L."/>
            <person name="Ma J."/>
        </authorList>
    </citation>
    <scope>NUCLEOTIDE SEQUENCE [LARGE SCALE GENOMIC DNA]</scope>
    <source>
        <strain evidence="5">CGMCC 4.7643</strain>
    </source>
</reference>
<dbReference type="PANTHER" id="PTHR13847:SF289">
    <property type="entry name" value="GLYCINE OXIDASE"/>
    <property type="match status" value="1"/>
</dbReference>
<dbReference type="Pfam" id="PF01266">
    <property type="entry name" value="DAO"/>
    <property type="match status" value="1"/>
</dbReference>
<name>A0ABW5GKE6_9PSEU</name>
<evidence type="ECO:0000256" key="1">
    <source>
        <dbReference type="ARBA" id="ARBA00023002"/>
    </source>
</evidence>
<keyword evidence="1 4" id="KW-0560">Oxidoreductase</keyword>